<accession>A0A972SII1</accession>
<protein>
    <submittedName>
        <fullName evidence="4">Alpha/beta hydrolase fold domain-containing protein</fullName>
    </submittedName>
</protein>
<dbReference type="Pfam" id="PF07859">
    <property type="entry name" value="Abhydrolase_3"/>
    <property type="match status" value="1"/>
</dbReference>
<proteinExistence type="inferred from homology"/>
<evidence type="ECO:0000256" key="2">
    <source>
        <dbReference type="ARBA" id="ARBA00022801"/>
    </source>
</evidence>
<evidence type="ECO:0000256" key="1">
    <source>
        <dbReference type="ARBA" id="ARBA00010515"/>
    </source>
</evidence>
<dbReference type="Gene3D" id="3.40.50.1820">
    <property type="entry name" value="alpha/beta hydrolase"/>
    <property type="match status" value="1"/>
</dbReference>
<reference evidence="4 5" key="1">
    <citation type="submission" date="2019-11" db="EMBL/GenBank/DDBJ databases">
        <title>Metabolism of dissolved organic matter in forest soils.</title>
        <authorList>
            <person name="Cyle K.T."/>
            <person name="Wilhelm R.C."/>
            <person name="Martinez C.E."/>
        </authorList>
    </citation>
    <scope>NUCLEOTIDE SEQUENCE [LARGE SCALE GENOMIC DNA]</scope>
    <source>
        <strain evidence="4 5">5N</strain>
    </source>
</reference>
<evidence type="ECO:0000313" key="5">
    <source>
        <dbReference type="Proteomes" id="UP000655523"/>
    </source>
</evidence>
<keyword evidence="5" id="KW-1185">Reference proteome</keyword>
<comment type="similarity">
    <text evidence="1">Belongs to the 'GDXG' lipolytic enzyme family.</text>
</comment>
<dbReference type="RefSeq" id="WP_172167741.1">
    <property type="nucleotide sequence ID" value="NZ_WOEZ01000111.1"/>
</dbReference>
<name>A0A972SII1_9BURK</name>
<dbReference type="EMBL" id="WOEZ01000111">
    <property type="protein sequence ID" value="NPT56968.1"/>
    <property type="molecule type" value="Genomic_DNA"/>
</dbReference>
<keyword evidence="2 4" id="KW-0378">Hydrolase</keyword>
<dbReference type="InterPro" id="IPR029058">
    <property type="entry name" value="AB_hydrolase_fold"/>
</dbReference>
<comment type="caution">
    <text evidence="4">The sequence shown here is derived from an EMBL/GenBank/DDBJ whole genome shotgun (WGS) entry which is preliminary data.</text>
</comment>
<feature type="domain" description="Alpha/beta hydrolase fold-3" evidence="3">
    <location>
        <begin position="70"/>
        <end position="270"/>
    </location>
</feature>
<evidence type="ECO:0000259" key="3">
    <source>
        <dbReference type="Pfam" id="PF07859"/>
    </source>
</evidence>
<gene>
    <name evidence="4" type="ORF">GNZ13_20890</name>
</gene>
<dbReference type="GO" id="GO:0004806">
    <property type="term" value="F:triacylglycerol lipase activity"/>
    <property type="evidence" value="ECO:0007669"/>
    <property type="project" value="TreeGrafter"/>
</dbReference>
<sequence>MSKQQLAEILAVSAQNPPPVGTTPGAMRAWMVDALDQVPVAENVAIRRVKCGPCDGDLIIPAGGDESRLIIFYHGGGFFFGSSRTHRVIASNLARAAGSVVLVPDYRLAPENPAPAAHDDAFAVYEWALDQGYAPGKLALCGDSGGGNLALATAVRAKEAGMPQPCALTLMSPWLDFAQEGASHQGTPDDPIIPTQLLELLIDSYLGDGDRKSSKVTPFYANFTGLPATLVHVGTRERLHDDSVTVVERLKRDGVAAELKIFDGMCHTWQLYAPMLEEGMASIEEFAAFIKLRQR</sequence>
<evidence type="ECO:0000313" key="4">
    <source>
        <dbReference type="EMBL" id="NPT56968.1"/>
    </source>
</evidence>
<dbReference type="PANTHER" id="PTHR48081:SF30">
    <property type="entry name" value="ACETYL-HYDROLASE LIPR-RELATED"/>
    <property type="match status" value="1"/>
</dbReference>
<dbReference type="InterPro" id="IPR013094">
    <property type="entry name" value="AB_hydrolase_3"/>
</dbReference>
<dbReference type="AlphaFoldDB" id="A0A972SII1"/>
<dbReference type="InterPro" id="IPR050300">
    <property type="entry name" value="GDXG_lipolytic_enzyme"/>
</dbReference>
<dbReference type="PANTHER" id="PTHR48081">
    <property type="entry name" value="AB HYDROLASE SUPERFAMILY PROTEIN C4A8.06C"/>
    <property type="match status" value="1"/>
</dbReference>
<dbReference type="Proteomes" id="UP000655523">
    <property type="component" value="Unassembled WGS sequence"/>
</dbReference>
<dbReference type="SUPFAM" id="SSF53474">
    <property type="entry name" value="alpha/beta-Hydrolases"/>
    <property type="match status" value="1"/>
</dbReference>
<organism evidence="4 5">
    <name type="scientific">Paraburkholderia elongata</name>
    <dbReference type="NCBI Taxonomy" id="2675747"/>
    <lineage>
        <taxon>Bacteria</taxon>
        <taxon>Pseudomonadati</taxon>
        <taxon>Pseudomonadota</taxon>
        <taxon>Betaproteobacteria</taxon>
        <taxon>Burkholderiales</taxon>
        <taxon>Burkholderiaceae</taxon>
        <taxon>Paraburkholderia</taxon>
    </lineage>
</organism>